<accession>A0ABT1JFZ6</accession>
<dbReference type="PROSITE" id="PS51682">
    <property type="entry name" value="SAM_OMT_I"/>
    <property type="match status" value="1"/>
</dbReference>
<evidence type="ECO:0000256" key="3">
    <source>
        <dbReference type="ARBA" id="ARBA00022691"/>
    </source>
</evidence>
<dbReference type="InterPro" id="IPR002935">
    <property type="entry name" value="SAM_O-MeTrfase"/>
</dbReference>
<comment type="caution">
    <text evidence="4">The sequence shown here is derived from an EMBL/GenBank/DDBJ whole genome shotgun (WGS) entry which is preliminary data.</text>
</comment>
<dbReference type="EMBL" id="AUBJ02000001">
    <property type="protein sequence ID" value="MCP2331410.1"/>
    <property type="molecule type" value="Genomic_DNA"/>
</dbReference>
<organism evidence="4 5">
    <name type="scientific">Actinoalloteichus caeruleus DSM 43889</name>
    <dbReference type="NCBI Taxonomy" id="1120930"/>
    <lineage>
        <taxon>Bacteria</taxon>
        <taxon>Bacillati</taxon>
        <taxon>Actinomycetota</taxon>
        <taxon>Actinomycetes</taxon>
        <taxon>Pseudonocardiales</taxon>
        <taxon>Pseudonocardiaceae</taxon>
        <taxon>Actinoalloteichus</taxon>
        <taxon>Actinoalloteichus cyanogriseus</taxon>
    </lineage>
</organism>
<evidence type="ECO:0000313" key="4">
    <source>
        <dbReference type="EMBL" id="MCP2331410.1"/>
    </source>
</evidence>
<dbReference type="PANTHER" id="PTHR10509">
    <property type="entry name" value="O-METHYLTRANSFERASE-RELATED"/>
    <property type="match status" value="1"/>
</dbReference>
<sequence>MPSQDRWAEVDDYLTGLLVPEDPVLDHVLSASAAAGLPPINVAPNQGKLLHLLAVITRAHTILEVGTLGGYSTVWLGRALPEHGRLVTLEGDPRHAEVARSNLEAAGLLGKVDIHIGPAQQTMAQLVTAGMGPFDLIFLDADKQGYPAYLDYSLSLSRPGTVLIADNVVRGGRVADPDSGDGAVEGVRSFLELVADEPRLSATAVQTVGAKGYDGFALAVVGS</sequence>
<keyword evidence="1" id="KW-0489">Methyltransferase</keyword>
<proteinExistence type="predicted"/>
<dbReference type="Gene3D" id="3.40.50.150">
    <property type="entry name" value="Vaccinia Virus protein VP39"/>
    <property type="match status" value="1"/>
</dbReference>
<keyword evidence="2" id="KW-0808">Transferase</keyword>
<protein>
    <submittedName>
        <fullName evidence="4">O-methyltransferase YrrM</fullName>
    </submittedName>
</protein>
<gene>
    <name evidence="4" type="ORF">G443_001680</name>
</gene>
<dbReference type="SUPFAM" id="SSF53335">
    <property type="entry name" value="S-adenosyl-L-methionine-dependent methyltransferases"/>
    <property type="match status" value="1"/>
</dbReference>
<evidence type="ECO:0000256" key="1">
    <source>
        <dbReference type="ARBA" id="ARBA00022603"/>
    </source>
</evidence>
<reference evidence="4 5" key="1">
    <citation type="submission" date="2022-06" db="EMBL/GenBank/DDBJ databases">
        <title>Genomic Encyclopedia of Type Strains, Phase I: the one thousand microbial genomes (KMG-I) project.</title>
        <authorList>
            <person name="Kyrpides N."/>
        </authorList>
    </citation>
    <scope>NUCLEOTIDE SEQUENCE [LARGE SCALE GENOMIC DNA]</scope>
    <source>
        <strain evidence="4 5">DSM 43889</strain>
    </source>
</reference>
<dbReference type="Proteomes" id="UP000791080">
    <property type="component" value="Unassembled WGS sequence"/>
</dbReference>
<evidence type="ECO:0000256" key="2">
    <source>
        <dbReference type="ARBA" id="ARBA00022679"/>
    </source>
</evidence>
<dbReference type="RefSeq" id="WP_026418848.1">
    <property type="nucleotide sequence ID" value="NZ_AUBJ02000001.1"/>
</dbReference>
<dbReference type="PANTHER" id="PTHR10509:SF14">
    <property type="entry name" value="CAFFEOYL-COA O-METHYLTRANSFERASE 3-RELATED"/>
    <property type="match status" value="1"/>
</dbReference>
<dbReference type="InterPro" id="IPR050362">
    <property type="entry name" value="Cation-dep_OMT"/>
</dbReference>
<keyword evidence="3" id="KW-0949">S-adenosyl-L-methionine</keyword>
<dbReference type="CDD" id="cd02440">
    <property type="entry name" value="AdoMet_MTases"/>
    <property type="match status" value="1"/>
</dbReference>
<evidence type="ECO:0000313" key="5">
    <source>
        <dbReference type="Proteomes" id="UP000791080"/>
    </source>
</evidence>
<name>A0ABT1JFZ6_ACTCY</name>
<dbReference type="InterPro" id="IPR029063">
    <property type="entry name" value="SAM-dependent_MTases_sf"/>
</dbReference>
<dbReference type="Pfam" id="PF01596">
    <property type="entry name" value="Methyltransf_3"/>
    <property type="match status" value="1"/>
</dbReference>
<keyword evidence="5" id="KW-1185">Reference proteome</keyword>